<dbReference type="InterPro" id="IPR002150">
    <property type="entry name" value="Ribosomal_bL31"/>
</dbReference>
<dbReference type="Pfam" id="PF01197">
    <property type="entry name" value="Ribosomal_L31"/>
    <property type="match status" value="1"/>
</dbReference>
<keyword evidence="2 3" id="KW-0687">Ribonucleoprotein</keyword>
<feature type="compositionally biased region" description="Basic residues" evidence="4">
    <location>
        <begin position="76"/>
        <end position="85"/>
    </location>
</feature>
<organism evidence="5 6">
    <name type="scientific">Candidatus Dojkabacteria bacterium</name>
    <dbReference type="NCBI Taxonomy" id="2099670"/>
    <lineage>
        <taxon>Bacteria</taxon>
        <taxon>Candidatus Dojkabacteria</taxon>
    </lineage>
</organism>
<evidence type="ECO:0000256" key="3">
    <source>
        <dbReference type="RuleBase" id="RU000564"/>
    </source>
</evidence>
<dbReference type="PANTHER" id="PTHR33280">
    <property type="entry name" value="50S RIBOSOMAL PROTEIN L31, CHLOROPLASTIC"/>
    <property type="match status" value="1"/>
</dbReference>
<name>A0A955L9E2_9BACT</name>
<dbReference type="PROSITE" id="PS01143">
    <property type="entry name" value="RIBOSOMAL_L31"/>
    <property type="match status" value="1"/>
</dbReference>
<feature type="region of interest" description="Disordered" evidence="4">
    <location>
        <begin position="62"/>
        <end position="87"/>
    </location>
</feature>
<dbReference type="InterPro" id="IPR042105">
    <property type="entry name" value="Ribosomal_bL31_sf"/>
</dbReference>
<dbReference type="PRINTS" id="PR01249">
    <property type="entry name" value="RIBOSOMALL31"/>
</dbReference>
<protein>
    <recommendedName>
        <fullName evidence="3">50S ribosomal protein L31</fullName>
    </recommendedName>
</protein>
<reference evidence="5" key="1">
    <citation type="submission" date="2020-04" db="EMBL/GenBank/DDBJ databases">
        <authorList>
            <person name="Zhang T."/>
        </authorList>
    </citation>
    <scope>NUCLEOTIDE SEQUENCE</scope>
    <source>
        <strain evidence="5">HKST-UBA11</strain>
    </source>
</reference>
<dbReference type="EMBL" id="JAGQLH010000060">
    <property type="protein sequence ID" value="MCA9385953.1"/>
    <property type="molecule type" value="Genomic_DNA"/>
</dbReference>
<comment type="similarity">
    <text evidence="3">Belongs to the bacterial ribosomal protein bL31 family.</text>
</comment>
<dbReference type="PANTHER" id="PTHR33280:SF1">
    <property type="entry name" value="LARGE RIBOSOMAL SUBUNIT PROTEIN BL31C"/>
    <property type="match status" value="1"/>
</dbReference>
<evidence type="ECO:0000256" key="4">
    <source>
        <dbReference type="SAM" id="MobiDB-lite"/>
    </source>
</evidence>
<dbReference type="AlphaFoldDB" id="A0A955L9E2"/>
<dbReference type="GO" id="GO:0006412">
    <property type="term" value="P:translation"/>
    <property type="evidence" value="ECO:0007669"/>
    <property type="project" value="InterPro"/>
</dbReference>
<proteinExistence type="inferred from homology"/>
<dbReference type="NCBIfam" id="TIGR00105">
    <property type="entry name" value="L31"/>
    <property type="match status" value="1"/>
</dbReference>
<evidence type="ECO:0000313" key="6">
    <source>
        <dbReference type="Proteomes" id="UP000754563"/>
    </source>
</evidence>
<dbReference type="Gene3D" id="4.10.830.30">
    <property type="entry name" value="Ribosomal protein L31"/>
    <property type="match status" value="1"/>
</dbReference>
<gene>
    <name evidence="5" type="primary">rpmE</name>
    <name evidence="5" type="ORF">KC717_04885</name>
</gene>
<dbReference type="SUPFAM" id="SSF143800">
    <property type="entry name" value="L28p-like"/>
    <property type="match status" value="1"/>
</dbReference>
<keyword evidence="1 3" id="KW-0689">Ribosomal protein</keyword>
<reference evidence="5" key="2">
    <citation type="journal article" date="2021" name="Microbiome">
        <title>Successional dynamics and alternative stable states in a saline activated sludge microbial community over 9 years.</title>
        <authorList>
            <person name="Wang Y."/>
            <person name="Ye J."/>
            <person name="Ju F."/>
            <person name="Liu L."/>
            <person name="Boyd J.A."/>
            <person name="Deng Y."/>
            <person name="Parks D.H."/>
            <person name="Jiang X."/>
            <person name="Yin X."/>
            <person name="Woodcroft B.J."/>
            <person name="Tyson G.W."/>
            <person name="Hugenholtz P."/>
            <person name="Polz M.F."/>
            <person name="Zhang T."/>
        </authorList>
    </citation>
    <scope>NUCLEOTIDE SEQUENCE</scope>
    <source>
        <strain evidence="5">HKST-UBA11</strain>
    </source>
</reference>
<sequence>MKKGIHPNFRVTTFTDASSGTTFKIGSTIDDTTVEISSASHPFYTGKVRVLDIENRIDSFEKRSKASSNKSELKKSKQVRRKKGKVEKIEAKKALTLRDMLKKATN</sequence>
<dbReference type="GO" id="GO:1990904">
    <property type="term" value="C:ribonucleoprotein complex"/>
    <property type="evidence" value="ECO:0007669"/>
    <property type="project" value="UniProtKB-KW"/>
</dbReference>
<dbReference type="Proteomes" id="UP000754563">
    <property type="component" value="Unassembled WGS sequence"/>
</dbReference>
<dbReference type="GO" id="GO:0005840">
    <property type="term" value="C:ribosome"/>
    <property type="evidence" value="ECO:0007669"/>
    <property type="project" value="UniProtKB-KW"/>
</dbReference>
<accession>A0A955L9E2</accession>
<evidence type="ECO:0000256" key="1">
    <source>
        <dbReference type="ARBA" id="ARBA00022980"/>
    </source>
</evidence>
<dbReference type="GO" id="GO:0003735">
    <property type="term" value="F:structural constituent of ribosome"/>
    <property type="evidence" value="ECO:0007669"/>
    <property type="project" value="InterPro"/>
</dbReference>
<evidence type="ECO:0000256" key="2">
    <source>
        <dbReference type="ARBA" id="ARBA00023274"/>
    </source>
</evidence>
<evidence type="ECO:0000313" key="5">
    <source>
        <dbReference type="EMBL" id="MCA9385953.1"/>
    </source>
</evidence>
<comment type="caution">
    <text evidence="5">The sequence shown here is derived from an EMBL/GenBank/DDBJ whole genome shotgun (WGS) entry which is preliminary data.</text>
</comment>
<dbReference type="InterPro" id="IPR034704">
    <property type="entry name" value="Ribosomal_bL28/bL31-like_sf"/>
</dbReference>